<dbReference type="PIRSF" id="PIRSF000445">
    <property type="entry name" value="4pyrrol_synth_GluRdtase"/>
    <property type="match status" value="1"/>
</dbReference>
<dbReference type="PANTHER" id="PTHR43013">
    <property type="entry name" value="GLUTAMYL-TRNA REDUCTASE"/>
    <property type="match status" value="1"/>
</dbReference>
<evidence type="ECO:0000256" key="5">
    <source>
        <dbReference type="ARBA" id="ARBA00023002"/>
    </source>
</evidence>
<keyword evidence="5 8" id="KW-0560">Oxidoreductase</keyword>
<feature type="binding site" evidence="8 10">
    <location>
        <begin position="115"/>
        <end position="117"/>
    </location>
    <ligand>
        <name>substrate</name>
    </ligand>
</feature>
<evidence type="ECO:0000256" key="6">
    <source>
        <dbReference type="ARBA" id="ARBA00023244"/>
    </source>
</evidence>
<feature type="site" description="Important for activity" evidence="8 12">
    <location>
        <position position="100"/>
    </location>
</feature>
<comment type="domain">
    <text evidence="8">Possesses an unusual extended V-shaped dimeric structure with each monomer consisting of three distinct domains arranged along a curved 'spinal' alpha-helix. The N-terminal catalytic domain specifically recognizes the glutamate moiety of the substrate. The second domain is the NADPH-binding domain, and the third C-terminal domain is responsible for dimerization.</text>
</comment>
<evidence type="ECO:0000313" key="18">
    <source>
        <dbReference type="Proteomes" id="UP000824037"/>
    </source>
</evidence>
<comment type="caution">
    <text evidence="17">The sequence shown here is derived from an EMBL/GenBank/DDBJ whole genome shotgun (WGS) entry which is preliminary data.</text>
</comment>
<gene>
    <name evidence="8" type="primary">hemA</name>
    <name evidence="17" type="ORF">H9815_13535</name>
</gene>
<feature type="binding site" evidence="8 10">
    <location>
        <begin position="44"/>
        <end position="47"/>
    </location>
    <ligand>
        <name>substrate</name>
    </ligand>
</feature>
<reference evidence="17" key="1">
    <citation type="journal article" date="2021" name="PeerJ">
        <title>Extensive microbial diversity within the chicken gut microbiome revealed by metagenomics and culture.</title>
        <authorList>
            <person name="Gilroy R."/>
            <person name="Ravi A."/>
            <person name="Getino M."/>
            <person name="Pursley I."/>
            <person name="Horton D.L."/>
            <person name="Alikhan N.F."/>
            <person name="Baker D."/>
            <person name="Gharbi K."/>
            <person name="Hall N."/>
            <person name="Watson M."/>
            <person name="Adriaenssens E.M."/>
            <person name="Foster-Nyarko E."/>
            <person name="Jarju S."/>
            <person name="Secka A."/>
            <person name="Antonio M."/>
            <person name="Oren A."/>
            <person name="Chaudhuri R.R."/>
            <person name="La Ragione R."/>
            <person name="Hildebrand F."/>
            <person name="Pallen M.J."/>
        </authorList>
    </citation>
    <scope>NUCLEOTIDE SEQUENCE</scope>
    <source>
        <strain evidence="17">ChiGjej4B4-7305</strain>
    </source>
</reference>
<name>A0A9D2EGS9_9MICO</name>
<feature type="binding site" evidence="8 10">
    <location>
        <position position="110"/>
    </location>
    <ligand>
        <name>substrate</name>
    </ligand>
</feature>
<dbReference type="EMBL" id="DXBY01000232">
    <property type="protein sequence ID" value="HIZ36791.1"/>
    <property type="molecule type" value="Genomic_DNA"/>
</dbReference>
<feature type="domain" description="Quinate/shikimate 5-dehydrogenase/glutamyl-tRNA reductase" evidence="15">
    <location>
        <begin position="172"/>
        <end position="299"/>
    </location>
</feature>
<evidence type="ECO:0000256" key="8">
    <source>
        <dbReference type="HAMAP-Rule" id="MF_00087"/>
    </source>
</evidence>
<dbReference type="InterPro" id="IPR015895">
    <property type="entry name" value="4pyrrol_synth_GluRdtase_N"/>
</dbReference>
<dbReference type="InterPro" id="IPR018214">
    <property type="entry name" value="GluRdtase_CS"/>
</dbReference>
<dbReference type="InterPro" id="IPR000343">
    <property type="entry name" value="4pyrrol_synth_GluRdtase"/>
</dbReference>
<dbReference type="SUPFAM" id="SSF51735">
    <property type="entry name" value="NAD(P)-binding Rossmann-fold domains"/>
    <property type="match status" value="1"/>
</dbReference>
<evidence type="ECO:0000256" key="10">
    <source>
        <dbReference type="PIRSR" id="PIRSR000445-2"/>
    </source>
</evidence>
<dbReference type="PROSITE" id="PS00747">
    <property type="entry name" value="GLUTR"/>
    <property type="match status" value="1"/>
</dbReference>
<comment type="similarity">
    <text evidence="2 8">Belongs to the glutamyl-tRNA reductase family.</text>
</comment>
<comment type="miscellaneous">
    <text evidence="8">During catalysis, the active site Cys acts as a nucleophile attacking the alpha-carbonyl group of tRNA-bound glutamate with the formation of a thioester intermediate between enzyme and glutamate, and the concomitant release of tRNA(Glu). The thioester intermediate is finally reduced by direct hydride transfer from NADPH, to form the product GSA.</text>
</comment>
<keyword evidence="6 8" id="KW-0627">Porphyrin biosynthesis</keyword>
<feature type="binding site" evidence="8 10">
    <location>
        <position position="121"/>
    </location>
    <ligand>
        <name>substrate</name>
    </ligand>
</feature>
<evidence type="ECO:0000256" key="4">
    <source>
        <dbReference type="ARBA" id="ARBA00022857"/>
    </source>
</evidence>
<comment type="function">
    <text evidence="8">Catalyzes the NADPH-dependent reduction of glutamyl-tRNA(Glu) to glutamate 1-semialdehyde (GSA).</text>
</comment>
<evidence type="ECO:0000256" key="2">
    <source>
        <dbReference type="ARBA" id="ARBA00005916"/>
    </source>
</evidence>
<feature type="domain" description="Tetrapyrrole biosynthesis glutamyl-tRNA reductase dimerisation" evidence="14">
    <location>
        <begin position="314"/>
        <end position="406"/>
    </location>
</feature>
<evidence type="ECO:0000256" key="12">
    <source>
        <dbReference type="PIRSR" id="PIRSR000445-4"/>
    </source>
</evidence>
<evidence type="ECO:0000256" key="1">
    <source>
        <dbReference type="ARBA" id="ARBA00005059"/>
    </source>
</evidence>
<organism evidence="17 18">
    <name type="scientific">Candidatus Ruania gallistercoris</name>
    <dbReference type="NCBI Taxonomy" id="2838746"/>
    <lineage>
        <taxon>Bacteria</taxon>
        <taxon>Bacillati</taxon>
        <taxon>Actinomycetota</taxon>
        <taxon>Actinomycetes</taxon>
        <taxon>Micrococcales</taxon>
        <taxon>Ruaniaceae</taxon>
        <taxon>Ruania</taxon>
    </lineage>
</organism>
<evidence type="ECO:0000259" key="14">
    <source>
        <dbReference type="Pfam" id="PF00745"/>
    </source>
</evidence>
<dbReference type="GO" id="GO:0050661">
    <property type="term" value="F:NADP binding"/>
    <property type="evidence" value="ECO:0007669"/>
    <property type="project" value="InterPro"/>
</dbReference>
<evidence type="ECO:0000313" key="17">
    <source>
        <dbReference type="EMBL" id="HIZ36791.1"/>
    </source>
</evidence>
<evidence type="ECO:0000256" key="3">
    <source>
        <dbReference type="ARBA" id="ARBA00012970"/>
    </source>
</evidence>
<dbReference type="HAMAP" id="MF_00087">
    <property type="entry name" value="Glu_tRNA_reductase"/>
    <property type="match status" value="1"/>
</dbReference>
<dbReference type="Gene3D" id="3.30.460.30">
    <property type="entry name" value="Glutamyl-tRNA reductase, N-terminal domain"/>
    <property type="match status" value="1"/>
</dbReference>
<dbReference type="GO" id="GO:0019353">
    <property type="term" value="P:protoporphyrinogen IX biosynthetic process from glutamate"/>
    <property type="evidence" value="ECO:0007669"/>
    <property type="project" value="TreeGrafter"/>
</dbReference>
<dbReference type="InterPro" id="IPR036453">
    <property type="entry name" value="GluRdtase_dimer_dom_sf"/>
</dbReference>
<dbReference type="InterPro" id="IPR015896">
    <property type="entry name" value="4pyrrol_synth_GluRdtase_dimer"/>
</dbReference>
<dbReference type="NCBIfam" id="NF000750">
    <property type="entry name" value="PRK00045.3-4"/>
    <property type="match status" value="1"/>
</dbReference>
<evidence type="ECO:0000256" key="11">
    <source>
        <dbReference type="PIRSR" id="PIRSR000445-3"/>
    </source>
</evidence>
<dbReference type="SUPFAM" id="SSF69075">
    <property type="entry name" value="Glutamyl tRNA-reductase dimerization domain"/>
    <property type="match status" value="1"/>
</dbReference>
<comment type="pathway">
    <text evidence="1 8">Porphyrin-containing compound metabolism; protoporphyrin-IX biosynthesis; 5-aminolevulinate from L-glutamyl-tRNA(Glu): step 1/2.</text>
</comment>
<dbReference type="InterPro" id="IPR036343">
    <property type="entry name" value="GluRdtase_N_sf"/>
</dbReference>
<dbReference type="PANTHER" id="PTHR43013:SF1">
    <property type="entry name" value="GLUTAMYL-TRNA REDUCTASE"/>
    <property type="match status" value="1"/>
</dbReference>
<dbReference type="Pfam" id="PF00745">
    <property type="entry name" value="GlutR_dimer"/>
    <property type="match status" value="1"/>
</dbReference>
<dbReference type="InterPro" id="IPR036291">
    <property type="entry name" value="NAD(P)-bd_dom_sf"/>
</dbReference>
<evidence type="ECO:0000256" key="13">
    <source>
        <dbReference type="SAM" id="MobiDB-lite"/>
    </source>
</evidence>
<dbReference type="Gene3D" id="3.40.50.720">
    <property type="entry name" value="NAD(P)-binding Rossmann-like Domain"/>
    <property type="match status" value="1"/>
</dbReference>
<feature type="active site" description="Nucleophile" evidence="8 9">
    <location>
        <position position="45"/>
    </location>
</feature>
<dbReference type="Pfam" id="PF05201">
    <property type="entry name" value="GlutR_N"/>
    <property type="match status" value="1"/>
</dbReference>
<dbReference type="SUPFAM" id="SSF69742">
    <property type="entry name" value="Glutamyl tRNA-reductase catalytic, N-terminal domain"/>
    <property type="match status" value="1"/>
</dbReference>
<feature type="domain" description="Glutamyl-tRNA reductase N-terminal" evidence="16">
    <location>
        <begin position="5"/>
        <end position="157"/>
    </location>
</feature>
<dbReference type="GO" id="GO:0008883">
    <property type="term" value="F:glutamyl-tRNA reductase activity"/>
    <property type="evidence" value="ECO:0007669"/>
    <property type="project" value="UniProtKB-UniRule"/>
</dbReference>
<dbReference type="EC" id="1.2.1.70" evidence="3 8"/>
<dbReference type="InterPro" id="IPR006151">
    <property type="entry name" value="Shikm_DH/Glu-tRNA_Rdtase"/>
</dbReference>
<accession>A0A9D2EGS9</accession>
<feature type="binding site" evidence="8 11">
    <location>
        <begin position="190"/>
        <end position="195"/>
    </location>
    <ligand>
        <name>NADP(+)</name>
        <dbReference type="ChEBI" id="CHEBI:58349"/>
    </ligand>
</feature>
<evidence type="ECO:0000259" key="16">
    <source>
        <dbReference type="Pfam" id="PF05201"/>
    </source>
</evidence>
<comment type="catalytic activity">
    <reaction evidence="7 8">
        <text>(S)-4-amino-5-oxopentanoate + tRNA(Glu) + NADP(+) = L-glutamyl-tRNA(Glu) + NADPH + H(+)</text>
        <dbReference type="Rhea" id="RHEA:12344"/>
        <dbReference type="Rhea" id="RHEA-COMP:9663"/>
        <dbReference type="Rhea" id="RHEA-COMP:9680"/>
        <dbReference type="ChEBI" id="CHEBI:15378"/>
        <dbReference type="ChEBI" id="CHEBI:57501"/>
        <dbReference type="ChEBI" id="CHEBI:57783"/>
        <dbReference type="ChEBI" id="CHEBI:58349"/>
        <dbReference type="ChEBI" id="CHEBI:78442"/>
        <dbReference type="ChEBI" id="CHEBI:78520"/>
        <dbReference type="EC" id="1.2.1.70"/>
    </reaction>
</comment>
<reference evidence="17" key="2">
    <citation type="submission" date="2021-04" db="EMBL/GenBank/DDBJ databases">
        <authorList>
            <person name="Gilroy R."/>
        </authorList>
    </citation>
    <scope>NUCLEOTIDE SEQUENCE</scope>
    <source>
        <strain evidence="17">ChiGjej4B4-7305</strain>
    </source>
</reference>
<feature type="region of interest" description="Disordered" evidence="13">
    <location>
        <begin position="409"/>
        <end position="430"/>
    </location>
</feature>
<evidence type="ECO:0000256" key="9">
    <source>
        <dbReference type="PIRSR" id="PIRSR000445-1"/>
    </source>
</evidence>
<dbReference type="AlphaFoldDB" id="A0A9D2EGS9"/>
<dbReference type="Proteomes" id="UP000824037">
    <property type="component" value="Unassembled WGS sequence"/>
</dbReference>
<evidence type="ECO:0000256" key="7">
    <source>
        <dbReference type="ARBA" id="ARBA00047464"/>
    </source>
</evidence>
<dbReference type="Pfam" id="PF01488">
    <property type="entry name" value="Shikimate_DH"/>
    <property type="match status" value="1"/>
</dbReference>
<comment type="subunit">
    <text evidence="8">Homodimer.</text>
</comment>
<evidence type="ECO:0000259" key="15">
    <source>
        <dbReference type="Pfam" id="PF01488"/>
    </source>
</evidence>
<proteinExistence type="inferred from homology"/>
<sequence length="430" mass="45244">MLVCVSVSHRTADFALLERLSAVAPDVDPTAGLSSVRGGVLVSTCNRYESYLDVDDVPITDGRPPALETVISHLAERAGVPTERLRDAARTMTGSRVAAHLFAVASGLDSVVVGEDEIAGQVRRALAQAQAAGTTTPSLERAFQMAATTSRDVKNATGINAAGRSMVRLALDLAESRVPAWDRASVLLIGTGAYAGTTWAALRERGVAELGVASPSGREQIFAQRDGVAPVSASARPLALAQADVVITSTRVQTLRADDLRRARAGVDRPLLVIDLGLPSNVDKAAADLPGVELLDLETISLHAPVAELDASAQAMDMVRAAAASFDRRGAEQSAGPAIAAYRGRVDEVLRSELDRLAHRGRLTEETERALRHFAGVLVHEPTTRARRLAAEGRLAEVESAIGALYGVGPVRTPEAEEDTSATARGDRPA</sequence>
<keyword evidence="4 8" id="KW-0521">NADP</keyword>
<protein>
    <recommendedName>
        <fullName evidence="3 8">Glutamyl-tRNA reductase</fullName>
        <shortName evidence="8">GluTR</shortName>
        <ecNumber evidence="3 8">1.2.1.70</ecNumber>
    </recommendedName>
</protein>